<dbReference type="RefSeq" id="WP_235846770.1">
    <property type="nucleotide sequence ID" value="NZ_FOUD01000018.1"/>
</dbReference>
<dbReference type="GO" id="GO:0009029">
    <property type="term" value="F:lipid-A 4'-kinase activity"/>
    <property type="evidence" value="ECO:0007669"/>
    <property type="project" value="UniProtKB-UniRule"/>
</dbReference>
<dbReference type="STRING" id="254161.SAMN05216256_11855"/>
<evidence type="ECO:0000313" key="14">
    <source>
        <dbReference type="EMBL" id="ONM44622.1"/>
    </source>
</evidence>
<evidence type="ECO:0000256" key="9">
    <source>
        <dbReference type="ARBA" id="ARBA00022777"/>
    </source>
</evidence>
<proteinExistence type="inferred from homology"/>
<keyword evidence="5 13" id="KW-0444">Lipid biosynthesis</keyword>
<dbReference type="InterPro" id="IPR027417">
    <property type="entry name" value="P-loop_NTPase"/>
</dbReference>
<comment type="catalytic activity">
    <reaction evidence="13">
        <text>a lipid A disaccharide + ATP = a lipid IVA + ADP + H(+)</text>
        <dbReference type="Rhea" id="RHEA:67840"/>
        <dbReference type="ChEBI" id="CHEBI:15378"/>
        <dbReference type="ChEBI" id="CHEBI:30616"/>
        <dbReference type="ChEBI" id="CHEBI:176343"/>
        <dbReference type="ChEBI" id="CHEBI:176425"/>
        <dbReference type="ChEBI" id="CHEBI:456216"/>
        <dbReference type="EC" id="2.7.1.130"/>
    </reaction>
</comment>
<keyword evidence="7 13" id="KW-0808">Transferase</keyword>
<evidence type="ECO:0000256" key="4">
    <source>
        <dbReference type="ARBA" id="ARBA00016436"/>
    </source>
</evidence>
<comment type="similarity">
    <text evidence="13">Belongs to the LpxK family.</text>
</comment>
<evidence type="ECO:0000256" key="10">
    <source>
        <dbReference type="ARBA" id="ARBA00022840"/>
    </source>
</evidence>
<dbReference type="SUPFAM" id="SSF52540">
    <property type="entry name" value="P-loop containing nucleoside triphosphate hydrolases"/>
    <property type="match status" value="1"/>
</dbReference>
<keyword evidence="9 13" id="KW-0418">Kinase</keyword>
<gene>
    <name evidence="13" type="primary">lpxK</name>
    <name evidence="14" type="ORF">BXT89_06680</name>
</gene>
<comment type="caution">
    <text evidence="14">The sequence shown here is derived from an EMBL/GenBank/DDBJ whole genome shotgun (WGS) entry which is preliminary data.</text>
</comment>
<dbReference type="GO" id="GO:0005886">
    <property type="term" value="C:plasma membrane"/>
    <property type="evidence" value="ECO:0007669"/>
    <property type="project" value="TreeGrafter"/>
</dbReference>
<organism evidence="14 15">
    <name type="scientific">Halopseudomonas pachastrellae</name>
    <dbReference type="NCBI Taxonomy" id="254161"/>
    <lineage>
        <taxon>Bacteria</taxon>
        <taxon>Pseudomonadati</taxon>
        <taxon>Pseudomonadota</taxon>
        <taxon>Gammaproteobacteria</taxon>
        <taxon>Pseudomonadales</taxon>
        <taxon>Pseudomonadaceae</taxon>
        <taxon>Halopseudomonas</taxon>
    </lineage>
</organism>
<evidence type="ECO:0000256" key="12">
    <source>
        <dbReference type="ARBA" id="ARBA00029757"/>
    </source>
</evidence>
<accession>A0A1S8DIZ3</accession>
<dbReference type="PANTHER" id="PTHR42724">
    <property type="entry name" value="TETRAACYLDISACCHARIDE 4'-KINASE"/>
    <property type="match status" value="1"/>
</dbReference>
<evidence type="ECO:0000256" key="13">
    <source>
        <dbReference type="HAMAP-Rule" id="MF_00409"/>
    </source>
</evidence>
<evidence type="ECO:0000256" key="2">
    <source>
        <dbReference type="ARBA" id="ARBA00004870"/>
    </source>
</evidence>
<dbReference type="GO" id="GO:0009245">
    <property type="term" value="P:lipid A biosynthetic process"/>
    <property type="evidence" value="ECO:0007669"/>
    <property type="project" value="UniProtKB-UniRule"/>
</dbReference>
<evidence type="ECO:0000313" key="15">
    <source>
        <dbReference type="Proteomes" id="UP000242847"/>
    </source>
</evidence>
<dbReference type="GO" id="GO:0005524">
    <property type="term" value="F:ATP binding"/>
    <property type="evidence" value="ECO:0007669"/>
    <property type="project" value="UniProtKB-UniRule"/>
</dbReference>
<evidence type="ECO:0000256" key="3">
    <source>
        <dbReference type="ARBA" id="ARBA00012071"/>
    </source>
</evidence>
<evidence type="ECO:0000256" key="11">
    <source>
        <dbReference type="ARBA" id="ARBA00023098"/>
    </source>
</evidence>
<keyword evidence="11 13" id="KW-0443">Lipid metabolism</keyword>
<keyword evidence="6 13" id="KW-0441">Lipid A biosynthesis</keyword>
<dbReference type="AlphaFoldDB" id="A0A1S8DIZ3"/>
<evidence type="ECO:0000256" key="5">
    <source>
        <dbReference type="ARBA" id="ARBA00022516"/>
    </source>
</evidence>
<evidence type="ECO:0000256" key="7">
    <source>
        <dbReference type="ARBA" id="ARBA00022679"/>
    </source>
</evidence>
<evidence type="ECO:0000256" key="8">
    <source>
        <dbReference type="ARBA" id="ARBA00022741"/>
    </source>
</evidence>
<keyword evidence="15" id="KW-1185">Reference proteome</keyword>
<dbReference type="Proteomes" id="UP000242847">
    <property type="component" value="Unassembled WGS sequence"/>
</dbReference>
<keyword evidence="10 13" id="KW-0067">ATP-binding</keyword>
<dbReference type="EMBL" id="MUBC01000011">
    <property type="protein sequence ID" value="ONM44622.1"/>
    <property type="molecule type" value="Genomic_DNA"/>
</dbReference>
<dbReference type="Pfam" id="PF02606">
    <property type="entry name" value="LpxK"/>
    <property type="match status" value="1"/>
</dbReference>
<dbReference type="GO" id="GO:0009244">
    <property type="term" value="P:lipopolysaccharide core region biosynthetic process"/>
    <property type="evidence" value="ECO:0007669"/>
    <property type="project" value="TreeGrafter"/>
</dbReference>
<evidence type="ECO:0000256" key="6">
    <source>
        <dbReference type="ARBA" id="ARBA00022556"/>
    </source>
</evidence>
<dbReference type="PANTHER" id="PTHR42724:SF1">
    <property type="entry name" value="TETRAACYLDISACCHARIDE 4'-KINASE, MITOCHONDRIAL-RELATED"/>
    <property type="match status" value="1"/>
</dbReference>
<keyword evidence="8 13" id="KW-0547">Nucleotide-binding</keyword>
<protein>
    <recommendedName>
        <fullName evidence="4 13">Tetraacyldisaccharide 4'-kinase</fullName>
        <ecNumber evidence="3 13">2.7.1.130</ecNumber>
    </recommendedName>
    <alternativeName>
        <fullName evidence="12 13">Lipid A 4'-kinase</fullName>
    </alternativeName>
</protein>
<name>A0A1S8DIZ3_9GAMM</name>
<feature type="binding site" evidence="13">
    <location>
        <begin position="63"/>
        <end position="70"/>
    </location>
    <ligand>
        <name>ATP</name>
        <dbReference type="ChEBI" id="CHEBI:30616"/>
    </ligand>
</feature>
<dbReference type="HAMAP" id="MF_00409">
    <property type="entry name" value="LpxK"/>
    <property type="match status" value="1"/>
</dbReference>
<evidence type="ECO:0000256" key="1">
    <source>
        <dbReference type="ARBA" id="ARBA00002274"/>
    </source>
</evidence>
<dbReference type="UniPathway" id="UPA00359">
    <property type="reaction ID" value="UER00482"/>
</dbReference>
<dbReference type="NCBIfam" id="TIGR00682">
    <property type="entry name" value="lpxK"/>
    <property type="match status" value="1"/>
</dbReference>
<dbReference type="InterPro" id="IPR003758">
    <property type="entry name" value="LpxK"/>
</dbReference>
<comment type="function">
    <text evidence="1 13">Transfers the gamma-phosphate of ATP to the 4'-position of a tetraacyldisaccharide 1-phosphate intermediate (termed DS-1-P) to form tetraacyldisaccharide 1,4'-bis-phosphate (lipid IVA).</text>
</comment>
<sequence length="341" mass="37599">MSGSSLEQRLLRAWYSRAGWLKLLRPLSALYRRVVVRRRQQYLDGQRAQWQPPVPLIVVGNITVGGTGKTPMVVWLVEFLRRQGYRPGVVSRGYGAAPPSFPWFVSPADAPAIAGDEPLLIVQRCQVPLVIDPDRPAAARRLLEEGVDLIISDDGLQHYALGRSVELVLLDQQRGLGNRRCLPEGPLREPAERLQSVDLVVRNGATADGPKGYAMQLAPGVLVNLVSGERVAANRWSGSRQVAAMAGIGNPERFFATLQTLAFECETYIFADHARYDEQVLAPLPANKPLLMTEKDAVKCAAIARDNWWYLSVDAQLSDDFATALLALLPAPERACESIQE</sequence>
<reference evidence="14 15" key="1">
    <citation type="submission" date="2017-01" db="EMBL/GenBank/DDBJ databases">
        <title>Draft genome sequence of Pseudomonas pachastrellae type strain CCUG 46540T from a deep sea.</title>
        <authorList>
            <person name="Gomila M."/>
            <person name="Mulet M."/>
            <person name="Lalucat J."/>
            <person name="Garcia-Valdes E."/>
        </authorList>
    </citation>
    <scope>NUCLEOTIDE SEQUENCE [LARGE SCALE GENOMIC DNA]</scope>
    <source>
        <strain evidence="14 15">CCUG 46540</strain>
    </source>
</reference>
<comment type="pathway">
    <text evidence="2 13">Glycolipid biosynthesis; lipid IV(A) biosynthesis; lipid IV(A) from (3R)-3-hydroxytetradecanoyl-[acyl-carrier-protein] and UDP-N-acetyl-alpha-D-glucosamine: step 6/6.</text>
</comment>
<dbReference type="EC" id="2.7.1.130" evidence="3 13"/>